<keyword evidence="3" id="KW-1185">Reference proteome</keyword>
<gene>
    <name evidence="2" type="ORF">SAMN07250955_10528</name>
</gene>
<dbReference type="InterPro" id="IPR011059">
    <property type="entry name" value="Metal-dep_hydrolase_composite"/>
</dbReference>
<dbReference type="PANTHER" id="PTHR43135:SF3">
    <property type="entry name" value="ALPHA-D-RIBOSE 1-METHYLPHOSPHONATE 5-TRIPHOSPHATE DIPHOSPHATASE"/>
    <property type="match status" value="1"/>
</dbReference>
<dbReference type="Pfam" id="PF01979">
    <property type="entry name" value="Amidohydro_1"/>
    <property type="match status" value="1"/>
</dbReference>
<proteinExistence type="predicted"/>
<dbReference type="Gene3D" id="3.20.20.140">
    <property type="entry name" value="Metal-dependent hydrolases"/>
    <property type="match status" value="2"/>
</dbReference>
<dbReference type="NCBIfam" id="NF011987">
    <property type="entry name" value="PRK15446.2-3"/>
    <property type="match status" value="1"/>
</dbReference>
<dbReference type="CDD" id="cd01306">
    <property type="entry name" value="PhnM"/>
    <property type="match status" value="1"/>
</dbReference>
<dbReference type="InterPro" id="IPR012696">
    <property type="entry name" value="PhnM"/>
</dbReference>
<dbReference type="InterPro" id="IPR051781">
    <property type="entry name" value="Metallo-dep_Hydrolase"/>
</dbReference>
<dbReference type="GO" id="GO:0016810">
    <property type="term" value="F:hydrolase activity, acting on carbon-nitrogen (but not peptide) bonds"/>
    <property type="evidence" value="ECO:0007669"/>
    <property type="project" value="InterPro"/>
</dbReference>
<sequence>MNSLTMIENARLVLPEEILDQGWLAVVDGRIAELGQGRPPERGVDLGGDLLLPGLVELHTDHIESHFTPRPKVRWNALGAAISYDAQMAASGITTVFDSLRIGSDFDQDDKSDDIWLLAESIQTARQAGRLRVEHRTHLRCEIAAGDVVDQLQRFAERYPVHLMSLMDHTPGQRQFRDIAIWKTYYCGKTGRSGNEADALISHRRALNERNAQKHRLMMVEFAQTHGIPLASHDDTTEQHVAEAVADGVAIAEFPTTLTAAEHAHAHGISVLMGAPNIVRGGSHSGNVAALELASHGLLDLLSSDYVPSSLLMAAFELTARLPVIKLPRAVAMISRNPARAAGLDDRGALVAGLRADLVRVAMLGDQPVPVAVYREGKRVA</sequence>
<dbReference type="OrthoDB" id="9776488at2"/>
<dbReference type="NCBIfam" id="NF011984">
    <property type="entry name" value="PRK15446.1-5"/>
    <property type="match status" value="1"/>
</dbReference>
<name>A0A212R1X9_9PROT</name>
<dbReference type="SUPFAM" id="SSF51556">
    <property type="entry name" value="Metallo-dependent hydrolases"/>
    <property type="match status" value="1"/>
</dbReference>
<dbReference type="InterPro" id="IPR006680">
    <property type="entry name" value="Amidohydro-rel"/>
</dbReference>
<dbReference type="NCBIfam" id="NF011990">
    <property type="entry name" value="PRK15446.2-6"/>
    <property type="match status" value="1"/>
</dbReference>
<accession>A0A212R1X9</accession>
<evidence type="ECO:0000313" key="2">
    <source>
        <dbReference type="EMBL" id="SNB66012.1"/>
    </source>
</evidence>
<dbReference type="GO" id="GO:0019700">
    <property type="term" value="P:organic phosphonate catabolic process"/>
    <property type="evidence" value="ECO:0007669"/>
    <property type="project" value="InterPro"/>
</dbReference>
<feature type="domain" description="Amidohydrolase-related" evidence="1">
    <location>
        <begin position="218"/>
        <end position="379"/>
    </location>
</feature>
<dbReference type="Gene3D" id="2.30.40.10">
    <property type="entry name" value="Urease, subunit C, domain 1"/>
    <property type="match status" value="1"/>
</dbReference>
<dbReference type="AlphaFoldDB" id="A0A212R1X9"/>
<dbReference type="NCBIfam" id="TIGR02318">
    <property type="entry name" value="phosphono_phnM"/>
    <property type="match status" value="1"/>
</dbReference>
<organism evidence="2 3">
    <name type="scientific">Arboricoccus pini</name>
    <dbReference type="NCBI Taxonomy" id="1963835"/>
    <lineage>
        <taxon>Bacteria</taxon>
        <taxon>Pseudomonadati</taxon>
        <taxon>Pseudomonadota</taxon>
        <taxon>Alphaproteobacteria</taxon>
        <taxon>Geminicoccales</taxon>
        <taxon>Geminicoccaceae</taxon>
        <taxon>Arboricoccus</taxon>
    </lineage>
</organism>
<dbReference type="NCBIfam" id="NF011983">
    <property type="entry name" value="PRK15446.1-4"/>
    <property type="match status" value="1"/>
</dbReference>
<evidence type="ECO:0000259" key="1">
    <source>
        <dbReference type="Pfam" id="PF01979"/>
    </source>
</evidence>
<dbReference type="PIRSF" id="PIRSF038971">
    <property type="entry name" value="PhnM"/>
    <property type="match status" value="1"/>
</dbReference>
<reference evidence="2 3" key="1">
    <citation type="submission" date="2017-06" db="EMBL/GenBank/DDBJ databases">
        <authorList>
            <person name="Kim H.J."/>
            <person name="Triplett B.A."/>
        </authorList>
    </citation>
    <scope>NUCLEOTIDE SEQUENCE [LARGE SCALE GENOMIC DNA]</scope>
    <source>
        <strain evidence="2 3">B29T1</strain>
    </source>
</reference>
<dbReference type="Proteomes" id="UP000197065">
    <property type="component" value="Unassembled WGS sequence"/>
</dbReference>
<dbReference type="SUPFAM" id="SSF51338">
    <property type="entry name" value="Composite domain of metallo-dependent hydrolases"/>
    <property type="match status" value="1"/>
</dbReference>
<dbReference type="RefSeq" id="WP_088561004.1">
    <property type="nucleotide sequence ID" value="NZ_FYEH01000005.1"/>
</dbReference>
<dbReference type="PANTHER" id="PTHR43135">
    <property type="entry name" value="ALPHA-D-RIBOSE 1-METHYLPHOSPHONATE 5-TRIPHOSPHATE DIPHOSPHATASE"/>
    <property type="match status" value="1"/>
</dbReference>
<dbReference type="InterPro" id="IPR032466">
    <property type="entry name" value="Metal_Hydrolase"/>
</dbReference>
<evidence type="ECO:0000313" key="3">
    <source>
        <dbReference type="Proteomes" id="UP000197065"/>
    </source>
</evidence>
<protein>
    <submittedName>
        <fullName evidence="2">Alpha-D-ribose 1-methylphosphonate 5-triphosphate diphosphatase</fullName>
    </submittedName>
</protein>
<dbReference type="EMBL" id="FYEH01000005">
    <property type="protein sequence ID" value="SNB66012.1"/>
    <property type="molecule type" value="Genomic_DNA"/>
</dbReference>